<feature type="domain" description="IrrE N-terminal-like" evidence="1">
    <location>
        <begin position="27"/>
        <end position="156"/>
    </location>
</feature>
<keyword evidence="3" id="KW-1185">Reference proteome</keyword>
<protein>
    <submittedName>
        <fullName evidence="2">Zn-dependent peptidase ImmA (M78 family)</fullName>
    </submittedName>
</protein>
<dbReference type="InterPro" id="IPR052345">
    <property type="entry name" value="Rad_response_metalloprotease"/>
</dbReference>
<comment type="caution">
    <text evidence="2">The sequence shown here is derived from an EMBL/GenBank/DDBJ whole genome shotgun (WGS) entry which is preliminary data.</text>
</comment>
<evidence type="ECO:0000313" key="3">
    <source>
        <dbReference type="Proteomes" id="UP000527324"/>
    </source>
</evidence>
<sequence length="162" mass="18264">MEKSEMAVVARHMKNAPVDLEAIFKELGIEYQELWLEDASGSITRNGDSFTIAVNALESENRRRFTAAHELAHYLMHRDLLGDGKRMHRHIDNLYGGEQPEDLVFKRAHEIEANRIAAQIVMPKKLIEKEHAQTTDVTELAAKFGVSKAAMEIRLKTLGLAG</sequence>
<dbReference type="RefSeq" id="WP_183216878.1">
    <property type="nucleotide sequence ID" value="NZ_CAJFZW010000011.1"/>
</dbReference>
<gene>
    <name evidence="2" type="ORF">GGQ93_002128</name>
</gene>
<reference evidence="2 3" key="1">
    <citation type="submission" date="2020-08" db="EMBL/GenBank/DDBJ databases">
        <title>Genomic Encyclopedia of Type Strains, Phase IV (KMG-IV): sequencing the most valuable type-strain genomes for metagenomic binning, comparative biology and taxonomic classification.</title>
        <authorList>
            <person name="Goeker M."/>
        </authorList>
    </citation>
    <scope>NUCLEOTIDE SEQUENCE [LARGE SCALE GENOMIC DNA]</scope>
    <source>
        <strain evidence="2 3">DSM 4731</strain>
    </source>
</reference>
<proteinExistence type="predicted"/>
<dbReference type="PANTHER" id="PTHR43236:SF2">
    <property type="entry name" value="BLL0069 PROTEIN"/>
    <property type="match status" value="1"/>
</dbReference>
<dbReference type="Pfam" id="PF06114">
    <property type="entry name" value="Peptidase_M78"/>
    <property type="match status" value="1"/>
</dbReference>
<dbReference type="InterPro" id="IPR010359">
    <property type="entry name" value="IrrE_HExxH"/>
</dbReference>
<name>A0A7W9F8W4_9CAUL</name>
<dbReference type="EMBL" id="JACHOQ010000004">
    <property type="protein sequence ID" value="MBB5740410.1"/>
    <property type="molecule type" value="Genomic_DNA"/>
</dbReference>
<accession>A0A7W9F8W4</accession>
<dbReference type="Proteomes" id="UP000527324">
    <property type="component" value="Unassembled WGS sequence"/>
</dbReference>
<organism evidence="2 3">
    <name type="scientific">Brevundimonas aurantiaca</name>
    <dbReference type="NCBI Taxonomy" id="74316"/>
    <lineage>
        <taxon>Bacteria</taxon>
        <taxon>Pseudomonadati</taxon>
        <taxon>Pseudomonadota</taxon>
        <taxon>Alphaproteobacteria</taxon>
        <taxon>Caulobacterales</taxon>
        <taxon>Caulobacteraceae</taxon>
        <taxon>Brevundimonas</taxon>
    </lineage>
</organism>
<dbReference type="PANTHER" id="PTHR43236">
    <property type="entry name" value="ANTITOXIN HIGA1"/>
    <property type="match status" value="1"/>
</dbReference>
<dbReference type="AlphaFoldDB" id="A0A7W9F8W4"/>
<evidence type="ECO:0000259" key="1">
    <source>
        <dbReference type="Pfam" id="PF06114"/>
    </source>
</evidence>
<dbReference type="Gene3D" id="1.10.10.2910">
    <property type="match status" value="1"/>
</dbReference>
<evidence type="ECO:0000313" key="2">
    <source>
        <dbReference type="EMBL" id="MBB5740410.1"/>
    </source>
</evidence>